<dbReference type="SUPFAM" id="SSF55486">
    <property type="entry name" value="Metalloproteases ('zincins'), catalytic domain"/>
    <property type="match status" value="1"/>
</dbReference>
<protein>
    <submittedName>
        <fullName evidence="2">Putative carbohydrate-binding protein</fullName>
    </submittedName>
</protein>
<dbReference type="GO" id="GO:0006508">
    <property type="term" value="P:proteolysis"/>
    <property type="evidence" value="ECO:0007669"/>
    <property type="project" value="InterPro"/>
</dbReference>
<dbReference type="Gene3D" id="3.40.390.10">
    <property type="entry name" value="Collagenase (Catalytic Domain)"/>
    <property type="match status" value="1"/>
</dbReference>
<dbReference type="GO" id="GO:0008237">
    <property type="term" value="F:metallopeptidase activity"/>
    <property type="evidence" value="ECO:0007669"/>
    <property type="project" value="InterPro"/>
</dbReference>
<dbReference type="Proteomes" id="UP000013966">
    <property type="component" value="Plasmid p1"/>
</dbReference>
<evidence type="ECO:0000259" key="1">
    <source>
        <dbReference type="SMART" id="SM00235"/>
    </source>
</evidence>
<dbReference type="SUPFAM" id="SSF50969">
    <property type="entry name" value="YVTN repeat-like/Quinoprotein amine dehydrogenase"/>
    <property type="match status" value="1"/>
</dbReference>
<dbReference type="InterPro" id="IPR024079">
    <property type="entry name" value="MetalloPept_cat_dom_sf"/>
</dbReference>
<dbReference type="InterPro" id="IPR006026">
    <property type="entry name" value="Peptidase_Metallo"/>
</dbReference>
<organism evidence="2 3">
    <name type="scientific">Caballeronia insecticola</name>
    <dbReference type="NCBI Taxonomy" id="758793"/>
    <lineage>
        <taxon>Bacteria</taxon>
        <taxon>Pseudomonadati</taxon>
        <taxon>Pseudomonadota</taxon>
        <taxon>Betaproteobacteria</taxon>
        <taxon>Burkholderiales</taxon>
        <taxon>Burkholderiaceae</taxon>
        <taxon>Caballeronia</taxon>
    </lineage>
</organism>
<name>R4X467_9BURK</name>
<dbReference type="InterPro" id="IPR011044">
    <property type="entry name" value="Quino_amine_DH_bsu"/>
</dbReference>
<dbReference type="InterPro" id="IPR015943">
    <property type="entry name" value="WD40/YVTN_repeat-like_dom_sf"/>
</dbReference>
<dbReference type="EMBL" id="AP013061">
    <property type="protein sequence ID" value="BAN27032.1"/>
    <property type="molecule type" value="Genomic_DNA"/>
</dbReference>
<dbReference type="HOGENOM" id="CLU_484577_0_0_4"/>
<reference evidence="2 3" key="1">
    <citation type="journal article" date="2013" name="Genome Announc.">
        <title>Complete Genome Sequence of Burkholderia sp. Strain RPE64, Bacterial Symbiont of the Bean Bug Riptortus pedestris.</title>
        <authorList>
            <person name="Shibata T.F."/>
            <person name="Maeda T."/>
            <person name="Nikoh N."/>
            <person name="Yamaguchi K."/>
            <person name="Oshima K."/>
            <person name="Hattori M."/>
            <person name="Nishiyama T."/>
            <person name="Hasebe M."/>
            <person name="Fukatsu T."/>
            <person name="Kikuchi Y."/>
            <person name="Shigenobu S."/>
        </authorList>
    </citation>
    <scope>NUCLEOTIDE SEQUENCE [LARGE SCALE GENOMIC DNA]</scope>
    <source>
        <plasmid evidence="2 3">p1</plasmid>
    </source>
</reference>
<keyword evidence="3" id="KW-1185">Reference proteome</keyword>
<proteinExistence type="predicted"/>
<dbReference type="AlphaFoldDB" id="R4X467"/>
<sequence length="537" mass="59698">MKGYALSTVIWDRLPIGVCWNLSNTEFAQTSAERNWTRLAIQETWEQHSGVEFSGWQQCTNDPNYYGIRISVEDIDGGAPHTMGLGAMLNNAQGGMALNFTFKNWSPSCQGREEYCIRRIAAHEFGHALGFAHEQNRPDTPSSCIEPAQGTRGDTMVGLWDLASIMNYCNPQWNGDGKLSATDIEMAQKFYGPHKDTESVFVMKRVASPAKITEYDLNTRAEVSTINLDFGSGDDYVRRMFASPDQKRLYFELAIASQPGLQEKGAQSSVLIAYDIASRAIAWNVRLSRTASIELRVSPDNSQIYYAADNTISVINAEDGKVGNVMTFPAYYSVKALDTTPDDNDTVYVLASTSGTQQNILRVNMKTKSVMTSFAAGQLPSRDYHVLAVTPDGKRAVYMKPVSNLGGSNMSEMDLSNGKIRQLPGGEPYKSVNNLQATNNHQVVFVDNNEYNVAPVIFYDLDTGGKVWAESNRKLIPEIQYDAKTQSVFLMSDLKDTVEQLVPQGDGTYKNIDFGFTAFTEDVIWKPMAAPFVFVRR</sequence>
<dbReference type="Gene3D" id="2.130.10.10">
    <property type="entry name" value="YVTN repeat-like/Quinoprotein amine dehydrogenase"/>
    <property type="match status" value="1"/>
</dbReference>
<dbReference type="SMART" id="SM00235">
    <property type="entry name" value="ZnMc"/>
    <property type="match status" value="1"/>
</dbReference>
<evidence type="ECO:0000313" key="3">
    <source>
        <dbReference type="Proteomes" id="UP000013966"/>
    </source>
</evidence>
<dbReference type="PATRIC" id="fig|758793.3.peg.5252"/>
<geneLocation type="plasmid" evidence="2 3">
    <name>p1</name>
</geneLocation>
<gene>
    <name evidence="2" type="ORF">BRPE64_DCDS00960</name>
</gene>
<accession>R4X467</accession>
<dbReference type="KEGG" id="buo:BRPE64_DCDS00960"/>
<keyword evidence="2" id="KW-0614">Plasmid</keyword>
<reference evidence="2 3" key="2">
    <citation type="journal article" date="2018" name="Int. J. Syst. Evol. Microbiol.">
        <title>Burkholderia insecticola sp. nov., a gut symbiotic bacterium of the bean bug Riptortus pedestris.</title>
        <authorList>
            <person name="Takeshita K."/>
            <person name="Tamaki H."/>
            <person name="Ohbayashi T."/>
            <person name="Meng X.-Y."/>
            <person name="Sone T."/>
            <person name="Mitani Y."/>
            <person name="Peeters C."/>
            <person name="Kikuchi Y."/>
            <person name="Vandamme P."/>
        </authorList>
    </citation>
    <scope>NUCLEOTIDE SEQUENCE [LARGE SCALE GENOMIC DNA]</scope>
    <source>
        <strain evidence="2">RPE64</strain>
        <plasmid evidence="2 3">p1</plasmid>
    </source>
</reference>
<dbReference type="GO" id="GO:0008270">
    <property type="term" value="F:zinc ion binding"/>
    <property type="evidence" value="ECO:0007669"/>
    <property type="project" value="InterPro"/>
</dbReference>
<evidence type="ECO:0000313" key="2">
    <source>
        <dbReference type="EMBL" id="BAN27032.1"/>
    </source>
</evidence>
<feature type="domain" description="Peptidase metallopeptidase" evidence="1">
    <location>
        <begin position="7"/>
        <end position="164"/>
    </location>
</feature>